<accession>A0A269ZDN0</accession>
<comment type="caution">
    <text evidence="3">The sequence shown here is derived from an EMBL/GenBank/DDBJ whole genome shotgun (WGS) entry which is preliminary data.</text>
</comment>
<dbReference type="EMBL" id="NCWY01000006">
    <property type="protein sequence ID" value="PAK95759.1"/>
    <property type="molecule type" value="Genomic_DNA"/>
</dbReference>
<feature type="compositionally biased region" description="Basic and acidic residues" evidence="1">
    <location>
        <begin position="197"/>
        <end position="206"/>
    </location>
</feature>
<dbReference type="AlphaFoldDB" id="A0A269ZDN0"/>
<evidence type="ECO:0000256" key="2">
    <source>
        <dbReference type="SAM" id="Phobius"/>
    </source>
</evidence>
<evidence type="ECO:0000313" key="4">
    <source>
        <dbReference type="Proteomes" id="UP000216867"/>
    </source>
</evidence>
<dbReference type="Proteomes" id="UP000216867">
    <property type="component" value="Unassembled WGS sequence"/>
</dbReference>
<feature type="region of interest" description="Disordered" evidence="1">
    <location>
        <begin position="188"/>
        <end position="265"/>
    </location>
</feature>
<keyword evidence="2" id="KW-0472">Membrane</keyword>
<evidence type="ECO:0000313" key="3">
    <source>
        <dbReference type="EMBL" id="PAK95759.1"/>
    </source>
</evidence>
<feature type="compositionally biased region" description="Basic and acidic residues" evidence="1">
    <location>
        <begin position="221"/>
        <end position="235"/>
    </location>
</feature>
<dbReference type="RefSeq" id="WP_095375980.1">
    <property type="nucleotide sequence ID" value="NZ_NCWY01000006.1"/>
</dbReference>
<sequence>MLVGSALSVVGTDEVTETEAFEVSDGSYAVVLDQAVVPYSGTDVTIEARNSQGKELFLGTANGVDTDSFLDGVSQVQISDVDFPDQATHRSLPGDPAPAADIAGRDWWTSRETGQSVAKTFDLDADPQMLVIAPAAEGENLDGTTVQLKMRVEGVLALSLIGLAVAIIFAGFSAYFFLRWWNARIRPRRKKGGPSTRADESGDGTRGKKPSRMAAAVKGRSKPDAAPESKPDSKPETQPGADDAPASDGEPPRRRSRRGARTRAATAVTLTTGLALSGCAAIPVAQPHTPNVTPYERTAVRPGEAGDFMTGYTESLDKILADKGEGLESIQGAPLIDRTRAQIQIAEKTKQTLRAPNFTEVVAGGPSFEQYPMWFYALGTTDGDEKLTQVQLATRESASTQPIVRSAVFIPADQAPTLLADQNGAVEVAPKAFSESMTTAADEVASYLADGKADKVKGLDQGGFKSFRDYLGGLRNEDSGFDEVTAECKPYSEFDFASMTLTTEQGALGMGEVRCTLTIKVPEDYSLDLGDTIEAVKTNDKDGNTVKVDTAQPYVIMQNGEELTAVASDWDILSSRIE</sequence>
<proteinExistence type="predicted"/>
<gene>
    <name evidence="3" type="ORF">B8X04_08400</name>
</gene>
<protein>
    <submittedName>
        <fullName evidence="3">Uncharacterized protein</fullName>
    </submittedName>
</protein>
<feature type="transmembrane region" description="Helical" evidence="2">
    <location>
        <begin position="264"/>
        <end position="285"/>
    </location>
</feature>
<reference evidence="3 4" key="1">
    <citation type="submission" date="2017-04" db="EMBL/GenBank/DDBJ databases">
        <title>Kefir bacterial isolates.</title>
        <authorList>
            <person name="Kim Y."/>
            <person name="Blasche S."/>
            <person name="Patil K.R."/>
        </authorList>
    </citation>
    <scope>NUCLEOTIDE SEQUENCE [LARGE SCALE GENOMIC DNA]</scope>
    <source>
        <strain evidence="3 4">OG2</strain>
    </source>
</reference>
<evidence type="ECO:0000256" key="1">
    <source>
        <dbReference type="SAM" id="MobiDB-lite"/>
    </source>
</evidence>
<organism evidence="3 4">
    <name type="scientific">Brevibacterium casei</name>
    <dbReference type="NCBI Taxonomy" id="33889"/>
    <lineage>
        <taxon>Bacteria</taxon>
        <taxon>Bacillati</taxon>
        <taxon>Actinomycetota</taxon>
        <taxon>Actinomycetes</taxon>
        <taxon>Micrococcales</taxon>
        <taxon>Brevibacteriaceae</taxon>
        <taxon>Brevibacterium</taxon>
    </lineage>
</organism>
<name>A0A269ZDN0_9MICO</name>
<keyword evidence="2" id="KW-1133">Transmembrane helix</keyword>
<keyword evidence="2" id="KW-0812">Transmembrane</keyword>
<feature type="transmembrane region" description="Helical" evidence="2">
    <location>
        <begin position="155"/>
        <end position="181"/>
    </location>
</feature>